<protein>
    <submittedName>
        <fullName evidence="1">Uncharacterized protein</fullName>
    </submittedName>
</protein>
<keyword evidence="2" id="KW-1185">Reference proteome</keyword>
<evidence type="ECO:0000313" key="2">
    <source>
        <dbReference type="Proteomes" id="UP000827872"/>
    </source>
</evidence>
<dbReference type="Proteomes" id="UP000827872">
    <property type="component" value="Linkage Group LG03"/>
</dbReference>
<sequence length="74" mass="8389">MSRPATGQREKAREQADRCPDGEGSGRRQANARMERARADRGRSSRIGGEPSQAWERTGWETRSESRAGFRRRA</sequence>
<dbReference type="EMBL" id="CM037616">
    <property type="protein sequence ID" value="KAH7994094.1"/>
    <property type="molecule type" value="Genomic_DNA"/>
</dbReference>
<gene>
    <name evidence="1" type="ORF">K3G42_033166</name>
</gene>
<reference evidence="1" key="1">
    <citation type="submission" date="2021-08" db="EMBL/GenBank/DDBJ databases">
        <title>The first chromosome-level gecko genome reveals the dynamic sex chromosomes of Neotropical dwarf geckos (Sphaerodactylidae: Sphaerodactylus).</title>
        <authorList>
            <person name="Pinto B.J."/>
            <person name="Keating S.E."/>
            <person name="Gamble T."/>
        </authorList>
    </citation>
    <scope>NUCLEOTIDE SEQUENCE</scope>
    <source>
        <strain evidence="1">TG3544</strain>
    </source>
</reference>
<comment type="caution">
    <text evidence="1">The sequence shown here is derived from an EMBL/GenBank/DDBJ whole genome shotgun (WGS) entry which is preliminary data.</text>
</comment>
<accession>A0ACB8EN85</accession>
<name>A0ACB8EN85_9SAUR</name>
<proteinExistence type="predicted"/>
<evidence type="ECO:0000313" key="1">
    <source>
        <dbReference type="EMBL" id="KAH7994094.1"/>
    </source>
</evidence>
<organism evidence="1 2">
    <name type="scientific">Sphaerodactylus townsendi</name>
    <dbReference type="NCBI Taxonomy" id="933632"/>
    <lineage>
        <taxon>Eukaryota</taxon>
        <taxon>Metazoa</taxon>
        <taxon>Chordata</taxon>
        <taxon>Craniata</taxon>
        <taxon>Vertebrata</taxon>
        <taxon>Euteleostomi</taxon>
        <taxon>Lepidosauria</taxon>
        <taxon>Squamata</taxon>
        <taxon>Bifurcata</taxon>
        <taxon>Gekkota</taxon>
        <taxon>Sphaerodactylidae</taxon>
        <taxon>Sphaerodactylus</taxon>
    </lineage>
</organism>